<dbReference type="InterPro" id="IPR056467">
    <property type="entry name" value="eWH_GTF3C1"/>
</dbReference>
<feature type="region of interest" description="Disordered" evidence="6">
    <location>
        <begin position="189"/>
        <end position="211"/>
    </location>
</feature>
<keyword evidence="2" id="KW-0597">Phosphoprotein</keyword>
<feature type="region of interest" description="Disordered" evidence="6">
    <location>
        <begin position="1730"/>
        <end position="1800"/>
    </location>
</feature>
<dbReference type="Pfam" id="PF04182">
    <property type="entry name" value="B-block_TFIIIC"/>
    <property type="match status" value="1"/>
</dbReference>
<dbReference type="Pfam" id="PF23704">
    <property type="entry name" value="WHD_GTF3C1_N"/>
    <property type="match status" value="1"/>
</dbReference>
<evidence type="ECO:0000256" key="2">
    <source>
        <dbReference type="ARBA" id="ARBA00022553"/>
    </source>
</evidence>
<feature type="region of interest" description="Disordered" evidence="6">
    <location>
        <begin position="1953"/>
        <end position="1981"/>
    </location>
</feature>
<feature type="domain" description="B-block binding subunit of TFIIIC" evidence="7">
    <location>
        <begin position="112"/>
        <end position="189"/>
    </location>
</feature>
<feature type="compositionally biased region" description="Low complexity" evidence="6">
    <location>
        <begin position="1361"/>
        <end position="1373"/>
    </location>
</feature>
<evidence type="ECO:0000259" key="9">
    <source>
        <dbReference type="Pfam" id="PF24101"/>
    </source>
</evidence>
<feature type="compositionally biased region" description="Low complexity" evidence="6">
    <location>
        <begin position="722"/>
        <end position="736"/>
    </location>
</feature>
<dbReference type="EMBL" id="SIDB01000006">
    <property type="protein sequence ID" value="KAI3431310.1"/>
    <property type="molecule type" value="Genomic_DNA"/>
</dbReference>
<feature type="compositionally biased region" description="Gly residues" evidence="6">
    <location>
        <begin position="1733"/>
        <end position="1750"/>
    </location>
</feature>
<feature type="compositionally biased region" description="Acidic residues" evidence="6">
    <location>
        <begin position="1193"/>
        <end position="1208"/>
    </location>
</feature>
<evidence type="ECO:0000313" key="12">
    <source>
        <dbReference type="Proteomes" id="UP001055712"/>
    </source>
</evidence>
<feature type="compositionally biased region" description="Basic and acidic residues" evidence="6">
    <location>
        <begin position="1318"/>
        <end position="1328"/>
    </location>
</feature>
<dbReference type="InterPro" id="IPR036388">
    <property type="entry name" value="WH-like_DNA-bd_sf"/>
</dbReference>
<keyword evidence="12" id="KW-1185">Reference proteome</keyword>
<gene>
    <name evidence="11" type="ORF">D9Q98_004369</name>
</gene>
<dbReference type="OrthoDB" id="515992at2759"/>
<reference evidence="11" key="1">
    <citation type="journal article" date="2019" name="Plant J.">
        <title>Chlorella vulgaris genome assembly and annotation reveals the molecular basis for metabolic acclimation to high light conditions.</title>
        <authorList>
            <person name="Cecchin M."/>
            <person name="Marcolungo L."/>
            <person name="Rossato M."/>
            <person name="Girolomoni L."/>
            <person name="Cosentino E."/>
            <person name="Cuine S."/>
            <person name="Li-Beisson Y."/>
            <person name="Delledonne M."/>
            <person name="Ballottari M."/>
        </authorList>
    </citation>
    <scope>NUCLEOTIDE SEQUENCE</scope>
    <source>
        <strain evidence="11">211/11P</strain>
    </source>
</reference>
<evidence type="ECO:0000256" key="1">
    <source>
        <dbReference type="ARBA" id="ARBA00004123"/>
    </source>
</evidence>
<comment type="caution">
    <text evidence="11">The sequence shown here is derived from an EMBL/GenBank/DDBJ whole genome shotgun (WGS) entry which is preliminary data.</text>
</comment>
<feature type="region of interest" description="Disordered" evidence="6">
    <location>
        <begin position="1435"/>
        <end position="1462"/>
    </location>
</feature>
<dbReference type="InterPro" id="IPR044210">
    <property type="entry name" value="Tfc3-like"/>
</dbReference>
<dbReference type="InterPro" id="IPR056428">
    <property type="entry name" value="WH_GTF3C1"/>
</dbReference>
<dbReference type="GO" id="GO:0006384">
    <property type="term" value="P:transcription initiation at RNA polymerase III promoter"/>
    <property type="evidence" value="ECO:0007669"/>
    <property type="project" value="InterPro"/>
</dbReference>
<feature type="domain" description="GTF3C1 extended winged-helix" evidence="9">
    <location>
        <begin position="570"/>
        <end position="681"/>
    </location>
</feature>
<feature type="domain" description="DUF7599" evidence="10">
    <location>
        <begin position="225"/>
        <end position="308"/>
    </location>
</feature>
<keyword evidence="3" id="KW-0238">DNA-binding</keyword>
<proteinExistence type="predicted"/>
<evidence type="ECO:0000259" key="8">
    <source>
        <dbReference type="Pfam" id="PF23704"/>
    </source>
</evidence>
<feature type="domain" description="General transcription factor 3C polypeptide 1 winged-helix" evidence="8">
    <location>
        <begin position="1"/>
        <end position="101"/>
    </location>
</feature>
<feature type="region of interest" description="Disordered" evidence="6">
    <location>
        <begin position="1313"/>
        <end position="1383"/>
    </location>
</feature>
<feature type="region of interest" description="Disordered" evidence="6">
    <location>
        <begin position="713"/>
        <end position="741"/>
    </location>
</feature>
<feature type="region of interest" description="Disordered" evidence="6">
    <location>
        <begin position="1149"/>
        <end position="1211"/>
    </location>
</feature>
<dbReference type="GO" id="GO:0003677">
    <property type="term" value="F:DNA binding"/>
    <property type="evidence" value="ECO:0007669"/>
    <property type="project" value="UniProtKB-KW"/>
</dbReference>
<feature type="region of interest" description="Disordered" evidence="6">
    <location>
        <begin position="1499"/>
        <end position="1525"/>
    </location>
</feature>
<evidence type="ECO:0008006" key="13">
    <source>
        <dbReference type="Google" id="ProtNLM"/>
    </source>
</evidence>
<protein>
    <recommendedName>
        <fullName evidence="13">B-block binding subunit of TFIIIC domain-containing protein</fullName>
    </recommendedName>
</protein>
<dbReference type="InterPro" id="IPR056020">
    <property type="entry name" value="DUF7599"/>
</dbReference>
<evidence type="ECO:0000256" key="3">
    <source>
        <dbReference type="ARBA" id="ARBA00023125"/>
    </source>
</evidence>
<dbReference type="GO" id="GO:0005634">
    <property type="term" value="C:nucleus"/>
    <property type="evidence" value="ECO:0007669"/>
    <property type="project" value="UniProtKB-SubCell"/>
</dbReference>
<sequence length="2139" mass="224201">MDALVSAAVEQVALCPDGCPLMQLWGALGGAAEEAGVQLTAPVRSALWRLLAAEPGLHFTLPSGGRLSAEDEELRSLAAAEAGGVLLSAERDLQSVAVGLYDSQLTRFNMSDTQRKALSLIGAAGRRGALQSDLAQAVGSENRNFFYVVKLLEQRGLVVKHPLAVKRQGVTSSNAAHVTTNLLHLTRFAPPNVPQGTRMTDGKSTAHGAGPGQIALGEAEMAVLDDTTHFARVCARLAACAGQQADETQLKAVLGFRAQQGHRMWRRIKAALVKQGHLEEFLARTADEKAVKCIKLIKPWTGEQSEPEADEEGEGAGEGALSLSSQVAERTIDRQLLRQVVTAGSEGVTTGDVDAALRLNMKRNEMRMKELETRFGITKHAMNQGRVLTSRYIAPEALLDQLRDTFAPLAPPTGWLGAVVEAIQAGLDEGEEFPWPQLQPEQQQQGQQQQQQQQEQQQPEQQQQQQQAVAVDVLHAAHCDAFLAAVQRGAEDAPQPMDAPSASLVQPAVTAAAIIPAAAPSGQPGQLQQPRQPPLMLSEALSLQTTRGTAAGTFPFGQDQGPVTQAARRFTLGAQQRSDWLAEAIAARGFVLASELPRYFKERAEGAGLAKATLPDRKTCDRIVQRGQEQGLWQVLSIHFPASAFSSLQKRTHTVIAAPGTAADSAFADAVYQEYTAYKRRAHGSGNIAEQAEQAEQRGKELPVVQLQKLVRTAKRGKARRSGTATAGAAAGATSSEELSSGDEALPIIPAQVDGFRLIQANGYQTLRAPRLIVVHSVACRLAGLPCYETQQQQQQQPAGGHCGTAAPAAADGAAAPQGALPARVFVMSFGPGATTKRDVQQVDLGQDQDLARRVLTSQAIWDALTVPQFLHVAGSMSPDPQAVRRLASSGRSLGQLSAAELAELCGGVEECARAKARLMQLLEMSHRMGLLSSVMPLGPSASSLFASGLSSSPSAMYAVARQLHIQEPQEEHEATAAAGGNGSGSAPLNVTFDLTVPGAGGAYWDHLQYVVARHGTFRAASSSHDPLGRCFPFELTPEVSFDRAFAHRKEVTQEQIALLDAFLQGEDAQSLSSKRCRQVADQLAMPLQAVLAFVAEHKRPTQRLGRLVTERMQRLGSARGGSFGVLSPVERRKAQQRENYAKARLQKLQAQYPSGVPPEKVPVQPRKRSDQPRKPPAKAAGKRKAAGRGEGEVESDADALLPEEEASDGDKAALMDRSALLPVVEQSVPSRKKRWYRYEDRELLTSWAMFAAINGSRKVLLWRKCPGRPANLKHSTLKRRLNELQKVEELSGKVAEIRALAVRLHALKLQATAAPEHSADASERIEQEGEEGQGQGAGSKRVSAQQLEAPPGKRARTEPEAAAASARLPPEASGGNRGDGAGSAVVQPAMAALQALLPGGWTRGMAAAAKQEVSEALTRLADLTDQVVAAAPKQHKEVVGQEAGPAAAAKSRRPGPQPLSAAAVKQLQASRTTHVAARPTTLLKRWAAALKGAGSFLPARGGEGAEGAEAAATDGDREAAGTRPGPSVTAALALAESLLFLGSQTGILGTGYETALSSRFAAADILRAFELLRRQGALLSGGAQAGSQPHLSSRWRAQLRYVRYPTSIFQEAASAAAAFQRNPRLDVAAAALVPPPPAAAAAAGDADQQQQPADQLTGGCVAELLGRMAAGRLLLRPHKVRTNPRLSAAALAAVARDDGASSEGAGQLLRQQQHTAPLDLKASLRAVATAEQGGGGGSEGSAAGGGGGASHAAQAGHTGSFGAGLGAAGAGAGVEGEGEAEGMADGGGGEEATPAGNVGLAGGRLAQQLKYTRQELVLYQPSLVAASTDARQAAEAACRAAALHAGVAGSAFDAALASLRAAGAEGLTQPALAAALQHASGGTGGATSSGGNSNGSSGGGRAEDADPPQQVADLLLLHGLARSVCCFDGTSLAAVEHSQHLLSFPFLARPADQAKQPASGSKQKQHQQETQQQQQQQQQQAWRSSFAAEVQRLAAALCLPAGGHLQPSLDVPVRPWVDHHGRLNTQLWSSLVKKALAAAARQPGLPQDAFLNELSVLAPQHARELLHILEAGRLLKVATAAAPPAASVLAACFAPVGSDGGSTGDSIQQRFFFVAPAACFSAAEVLPPQALLPLTAEQ</sequence>
<keyword evidence="4" id="KW-0804">Transcription</keyword>
<dbReference type="SUPFAM" id="SSF46785">
    <property type="entry name" value="Winged helix' DNA-binding domain"/>
    <property type="match status" value="1"/>
</dbReference>
<comment type="subcellular location">
    <subcellularLocation>
        <location evidence="1">Nucleus</location>
    </subcellularLocation>
</comment>
<feature type="region of interest" description="Disordered" evidence="6">
    <location>
        <begin position="1879"/>
        <end position="1907"/>
    </location>
</feature>
<dbReference type="GO" id="GO:0000127">
    <property type="term" value="C:transcription factor TFIIIC complex"/>
    <property type="evidence" value="ECO:0007669"/>
    <property type="project" value="InterPro"/>
</dbReference>
<feature type="compositionally biased region" description="Gly residues" evidence="6">
    <location>
        <begin position="1760"/>
        <end position="1776"/>
    </location>
</feature>
<evidence type="ECO:0000259" key="10">
    <source>
        <dbReference type="Pfam" id="PF24538"/>
    </source>
</evidence>
<dbReference type="InterPro" id="IPR007309">
    <property type="entry name" value="TFIIIC_Bblock-bd"/>
</dbReference>
<reference evidence="11" key="2">
    <citation type="submission" date="2020-11" db="EMBL/GenBank/DDBJ databases">
        <authorList>
            <person name="Cecchin M."/>
            <person name="Marcolungo L."/>
            <person name="Rossato M."/>
            <person name="Girolomoni L."/>
            <person name="Cosentino E."/>
            <person name="Cuine S."/>
            <person name="Li-Beisson Y."/>
            <person name="Delledonne M."/>
            <person name="Ballottari M."/>
        </authorList>
    </citation>
    <scope>NUCLEOTIDE SEQUENCE</scope>
    <source>
        <strain evidence="11">211/11P</strain>
        <tissue evidence="11">Whole cell</tissue>
    </source>
</reference>
<feature type="compositionally biased region" description="Acidic residues" evidence="6">
    <location>
        <begin position="305"/>
        <end position="315"/>
    </location>
</feature>
<evidence type="ECO:0000259" key="7">
    <source>
        <dbReference type="Pfam" id="PF04182"/>
    </source>
</evidence>
<feature type="region of interest" description="Disordered" evidence="6">
    <location>
        <begin position="437"/>
        <end position="463"/>
    </location>
</feature>
<evidence type="ECO:0000256" key="6">
    <source>
        <dbReference type="SAM" id="MobiDB-lite"/>
    </source>
</evidence>
<feature type="compositionally biased region" description="Low complexity" evidence="6">
    <location>
        <begin position="1969"/>
        <end position="1981"/>
    </location>
</feature>
<dbReference type="Gene3D" id="1.10.10.10">
    <property type="entry name" value="Winged helix-like DNA-binding domain superfamily/Winged helix DNA-binding domain"/>
    <property type="match status" value="1"/>
</dbReference>
<feature type="region of interest" description="Disordered" evidence="6">
    <location>
        <begin position="302"/>
        <end position="321"/>
    </location>
</feature>
<dbReference type="Pfam" id="PF24538">
    <property type="entry name" value="DUF7599"/>
    <property type="match status" value="1"/>
</dbReference>
<evidence type="ECO:0000313" key="11">
    <source>
        <dbReference type="EMBL" id="KAI3431310.1"/>
    </source>
</evidence>
<name>A0A9D4YXF7_CHLVU</name>
<organism evidence="11 12">
    <name type="scientific">Chlorella vulgaris</name>
    <name type="common">Green alga</name>
    <dbReference type="NCBI Taxonomy" id="3077"/>
    <lineage>
        <taxon>Eukaryota</taxon>
        <taxon>Viridiplantae</taxon>
        <taxon>Chlorophyta</taxon>
        <taxon>core chlorophytes</taxon>
        <taxon>Trebouxiophyceae</taxon>
        <taxon>Chlorellales</taxon>
        <taxon>Chlorellaceae</taxon>
        <taxon>Chlorella clade</taxon>
        <taxon>Chlorella</taxon>
    </lineage>
</organism>
<dbReference type="PANTHER" id="PTHR15180:SF1">
    <property type="entry name" value="GENERAL TRANSCRIPTION FACTOR 3C POLYPEPTIDE 1"/>
    <property type="match status" value="1"/>
</dbReference>
<feature type="compositionally biased region" description="Gly residues" evidence="6">
    <location>
        <begin position="1882"/>
        <end position="1901"/>
    </location>
</feature>
<accession>A0A9D4YXF7</accession>
<evidence type="ECO:0000256" key="4">
    <source>
        <dbReference type="ARBA" id="ARBA00023163"/>
    </source>
</evidence>
<dbReference type="InterPro" id="IPR036390">
    <property type="entry name" value="WH_DNA-bd_sf"/>
</dbReference>
<keyword evidence="5" id="KW-0539">Nucleus</keyword>
<dbReference type="PANTHER" id="PTHR15180">
    <property type="entry name" value="GENERAL TRANSCRIPTION FACTOR 3C POLYPEPTIDE 1"/>
    <property type="match status" value="1"/>
</dbReference>
<dbReference type="Pfam" id="PF24101">
    <property type="entry name" value="WHD_GTF3C1"/>
    <property type="match status" value="1"/>
</dbReference>
<evidence type="ECO:0000256" key="5">
    <source>
        <dbReference type="ARBA" id="ARBA00023242"/>
    </source>
</evidence>
<dbReference type="GO" id="GO:0042791">
    <property type="term" value="P:5S class rRNA transcription by RNA polymerase III"/>
    <property type="evidence" value="ECO:0007669"/>
    <property type="project" value="TreeGrafter"/>
</dbReference>
<dbReference type="Proteomes" id="UP001055712">
    <property type="component" value="Unassembled WGS sequence"/>
</dbReference>